<protein>
    <submittedName>
        <fullName evidence="1">Uncharacterized protein</fullName>
    </submittedName>
</protein>
<gene>
    <name evidence="1" type="ORF">O9X94_24545</name>
</gene>
<dbReference type="Proteomes" id="UP001151309">
    <property type="component" value="Unassembled WGS sequence"/>
</dbReference>
<keyword evidence="2" id="KW-1185">Reference proteome</keyword>
<dbReference type="RefSeq" id="WP_269832897.1">
    <property type="nucleotide sequence ID" value="NZ_JAPZLT010000018.1"/>
</dbReference>
<sequence>MKPLFLVLRRMSFSAMVLVTTAIGLDVMAEDYTSRLTLDSTAKASEPYSFQEAKDLNFHSVKIDKFMWFKEKRALSEWDKYETFDNVTLQTIGYDPANRDHFEIQIITAEIKPEKVARGVDYARLFAKEWAPSVAAMKEYGRDAGDVFALGPDNGFNRRERVAVWREDKSLLIVRAGYAEEEAARVEPQIAQFFGALKLDNETTDSIDGAMHLEKLPSSGGAVYSARLPDGWKKLTQNSDPNPSYTGAIFTNSNDPDGNAAVSLFVFPTPKSDMSPTDDQLRQLAAKVVEIELQNLMPEVGFKLDEDVSFVPGEKVGDVDKGFIDIITLQGSEQKIRARTVLSFRKGVVAAVASLTAFPATPKDVATMIHTDFVTRTIGEGLADQLK</sequence>
<dbReference type="AlphaFoldDB" id="A0A9X3QWM9"/>
<proteinExistence type="predicted"/>
<comment type="caution">
    <text evidence="1">The sequence shown here is derived from an EMBL/GenBank/DDBJ whole genome shotgun (WGS) entry which is preliminary data.</text>
</comment>
<evidence type="ECO:0000313" key="2">
    <source>
        <dbReference type="Proteomes" id="UP001151309"/>
    </source>
</evidence>
<dbReference type="EMBL" id="JAPZLT010000018">
    <property type="protein sequence ID" value="MCZ7912504.1"/>
    <property type="molecule type" value="Genomic_DNA"/>
</dbReference>
<accession>A0A9X3QWM9</accession>
<name>A0A9X3QWM9_9HYPH</name>
<reference evidence="1" key="1">
    <citation type="submission" date="2022-12" db="EMBL/GenBank/DDBJ databases">
        <title>Draft genome sequences of 22 rhizogenic Agrobacterium biovar 1 strains, the causative agent of hairy root disease.</title>
        <authorList>
            <person name="Kim N."/>
            <person name="Vargas P."/>
            <person name="Rediers H."/>
        </authorList>
    </citation>
    <scope>NUCLEOTIDE SEQUENCE</scope>
    <source>
        <strain evidence="1">ST07.17.026</strain>
    </source>
</reference>
<evidence type="ECO:0000313" key="1">
    <source>
        <dbReference type="EMBL" id="MCZ7912504.1"/>
    </source>
</evidence>
<organism evidence="1 2">
    <name type="scientific">Agrobacterium leguminum</name>
    <dbReference type="NCBI Taxonomy" id="2792015"/>
    <lineage>
        <taxon>Bacteria</taxon>
        <taxon>Pseudomonadati</taxon>
        <taxon>Pseudomonadota</taxon>
        <taxon>Alphaproteobacteria</taxon>
        <taxon>Hyphomicrobiales</taxon>
        <taxon>Rhizobiaceae</taxon>
        <taxon>Rhizobium/Agrobacterium group</taxon>
        <taxon>Agrobacterium</taxon>
    </lineage>
</organism>